<evidence type="ECO:0000256" key="4">
    <source>
        <dbReference type="ARBA" id="ARBA00047684"/>
    </source>
</evidence>
<keyword evidence="3" id="KW-0456">Lyase</keyword>
<keyword evidence="6" id="KW-1185">Reference proteome</keyword>
<sequence>MAGLTLTLEPITRERFAPFGRLIAFSEQSPDERFEVLLTEDAQPWRIAVFRVRQHKAERLECHPGSMESFEPMAGAGILLCAEPHTPHEIHAFLLDTPVCLYKGVWHEVIALSQEALYKITENREVSSQFHPLEHPLGFQIQNIE</sequence>
<evidence type="ECO:0000313" key="5">
    <source>
        <dbReference type="EMBL" id="MBC5737452.1"/>
    </source>
</evidence>
<dbReference type="RefSeq" id="WP_155148939.1">
    <property type="nucleotide sequence ID" value="NZ_JACOPQ010000007.1"/>
</dbReference>
<evidence type="ECO:0000256" key="2">
    <source>
        <dbReference type="ARBA" id="ARBA00022631"/>
    </source>
</evidence>
<comment type="caution">
    <text evidence="5">The sequence shown here is derived from an EMBL/GenBank/DDBJ whole genome shotgun (WGS) entry which is preliminary data.</text>
</comment>
<proteinExistence type="predicted"/>
<dbReference type="InterPro" id="IPR011051">
    <property type="entry name" value="RmlC_Cupin_sf"/>
</dbReference>
<organism evidence="5 6">
    <name type="scientific">Lawsonibacter faecis</name>
    <dbReference type="NCBI Taxonomy" id="2763052"/>
    <lineage>
        <taxon>Bacteria</taxon>
        <taxon>Bacillati</taxon>
        <taxon>Bacillota</taxon>
        <taxon>Clostridia</taxon>
        <taxon>Eubacteriales</taxon>
        <taxon>Oscillospiraceae</taxon>
        <taxon>Lawsonibacter</taxon>
    </lineage>
</organism>
<dbReference type="Proteomes" id="UP000607645">
    <property type="component" value="Unassembled WGS sequence"/>
</dbReference>
<evidence type="ECO:0000256" key="1">
    <source>
        <dbReference type="ARBA" id="ARBA00011738"/>
    </source>
</evidence>
<dbReference type="GO" id="GO:0050385">
    <property type="term" value="F:ureidoglycolate lyase activity"/>
    <property type="evidence" value="ECO:0007669"/>
    <property type="project" value="UniProtKB-EC"/>
</dbReference>
<comment type="subunit">
    <text evidence="1">Homodimer.</text>
</comment>
<evidence type="ECO:0000256" key="3">
    <source>
        <dbReference type="ARBA" id="ARBA00023239"/>
    </source>
</evidence>
<dbReference type="GO" id="GO:0004848">
    <property type="term" value="F:ureidoglycolate hydrolase activity"/>
    <property type="evidence" value="ECO:0007669"/>
    <property type="project" value="InterPro"/>
</dbReference>
<dbReference type="InterPro" id="IPR007247">
    <property type="entry name" value="Ureidogly_lyase"/>
</dbReference>
<gene>
    <name evidence="5" type="ORF">H8S62_10590</name>
</gene>
<dbReference type="Pfam" id="PF04115">
    <property type="entry name" value="Ureidogly_lyase"/>
    <property type="match status" value="1"/>
</dbReference>
<dbReference type="InterPro" id="IPR024060">
    <property type="entry name" value="Ureidoglycolate_lyase_dom_sf"/>
</dbReference>
<evidence type="ECO:0000313" key="6">
    <source>
        <dbReference type="Proteomes" id="UP000607645"/>
    </source>
</evidence>
<dbReference type="Gene3D" id="2.60.120.480">
    <property type="entry name" value="Ureidoglycolate hydrolase"/>
    <property type="match status" value="1"/>
</dbReference>
<protein>
    <recommendedName>
        <fullName evidence="7">Ureidoglycolate hydrolase</fullName>
    </recommendedName>
</protein>
<dbReference type="EMBL" id="JACOPQ010000007">
    <property type="protein sequence ID" value="MBC5737452.1"/>
    <property type="molecule type" value="Genomic_DNA"/>
</dbReference>
<dbReference type="SUPFAM" id="SSF51182">
    <property type="entry name" value="RmlC-like cupins"/>
    <property type="match status" value="1"/>
</dbReference>
<keyword evidence="2" id="KW-0659">Purine metabolism</keyword>
<evidence type="ECO:0008006" key="7">
    <source>
        <dbReference type="Google" id="ProtNLM"/>
    </source>
</evidence>
<dbReference type="GO" id="GO:0006144">
    <property type="term" value="P:purine nucleobase metabolic process"/>
    <property type="evidence" value="ECO:0007669"/>
    <property type="project" value="UniProtKB-KW"/>
</dbReference>
<dbReference type="AlphaFoldDB" id="A0A8J6J7G0"/>
<accession>A0A8J6J7G0</accession>
<dbReference type="GO" id="GO:0000256">
    <property type="term" value="P:allantoin catabolic process"/>
    <property type="evidence" value="ECO:0007669"/>
    <property type="project" value="InterPro"/>
</dbReference>
<comment type="catalytic activity">
    <reaction evidence="4">
        <text>(S)-ureidoglycolate = urea + glyoxylate</text>
        <dbReference type="Rhea" id="RHEA:11304"/>
        <dbReference type="ChEBI" id="CHEBI:16199"/>
        <dbReference type="ChEBI" id="CHEBI:36655"/>
        <dbReference type="ChEBI" id="CHEBI:57296"/>
        <dbReference type="EC" id="4.3.2.3"/>
    </reaction>
</comment>
<reference evidence="5" key="1">
    <citation type="submission" date="2020-08" db="EMBL/GenBank/DDBJ databases">
        <title>Genome public.</title>
        <authorList>
            <person name="Liu C."/>
            <person name="Sun Q."/>
        </authorList>
    </citation>
    <scope>NUCLEOTIDE SEQUENCE</scope>
    <source>
        <strain evidence="5">NSJ-52</strain>
    </source>
</reference>
<name>A0A8J6J7G0_9FIRM</name>